<name>A0ABR2IPQ6_9EUKA</name>
<evidence type="ECO:0000313" key="1">
    <source>
        <dbReference type="EMBL" id="KAK8866303.1"/>
    </source>
</evidence>
<organism evidence="1 2">
    <name type="scientific">Tritrichomonas musculus</name>
    <dbReference type="NCBI Taxonomy" id="1915356"/>
    <lineage>
        <taxon>Eukaryota</taxon>
        <taxon>Metamonada</taxon>
        <taxon>Parabasalia</taxon>
        <taxon>Tritrichomonadida</taxon>
        <taxon>Tritrichomonadidae</taxon>
        <taxon>Tritrichomonas</taxon>
    </lineage>
</organism>
<evidence type="ECO:0000313" key="2">
    <source>
        <dbReference type="Proteomes" id="UP001470230"/>
    </source>
</evidence>
<dbReference type="EMBL" id="JAPFFF010000015">
    <property type="protein sequence ID" value="KAK8866303.1"/>
    <property type="molecule type" value="Genomic_DNA"/>
</dbReference>
<proteinExistence type="predicted"/>
<accession>A0ABR2IPQ6</accession>
<comment type="caution">
    <text evidence="1">The sequence shown here is derived from an EMBL/GenBank/DDBJ whole genome shotgun (WGS) entry which is preliminary data.</text>
</comment>
<protein>
    <submittedName>
        <fullName evidence="1">Uncharacterized protein</fullName>
    </submittedName>
</protein>
<gene>
    <name evidence="1" type="ORF">M9Y10_009263</name>
</gene>
<dbReference type="Proteomes" id="UP001470230">
    <property type="component" value="Unassembled WGS sequence"/>
</dbReference>
<sequence>MYSHSSLTNDLSDRCRTLENEIALQNKFNREFYPAPPKRIKKTRWNFELLNMENQQIQEMARKAFDPANSFITIAPSSRNNDYQNMFDSDYYDSKMKLPISTPHRVADPTIFYKKRQILMQQKEEEERQRQKEKLYDRLEQRRNLVIEHVDYRKSPNRYGVNNNSYISDDSRYKQRRKYVSDVYSAKSKNSASDMDSTIEQFVDKIDDYKKW</sequence>
<keyword evidence="2" id="KW-1185">Reference proteome</keyword>
<reference evidence="1 2" key="1">
    <citation type="submission" date="2024-04" db="EMBL/GenBank/DDBJ databases">
        <title>Tritrichomonas musculus Genome.</title>
        <authorList>
            <person name="Alves-Ferreira E."/>
            <person name="Grigg M."/>
            <person name="Lorenzi H."/>
            <person name="Galac M."/>
        </authorList>
    </citation>
    <scope>NUCLEOTIDE SEQUENCE [LARGE SCALE GENOMIC DNA]</scope>
    <source>
        <strain evidence="1 2">EAF2021</strain>
    </source>
</reference>